<evidence type="ECO:0000313" key="2">
    <source>
        <dbReference type="Proteomes" id="UP000016491"/>
    </source>
</evidence>
<accession>A0ABC9TXM1</accession>
<evidence type="ECO:0000313" key="1">
    <source>
        <dbReference type="EMBL" id="ERI76824.1"/>
    </source>
</evidence>
<name>A0ABC9TXM1_CLOSY</name>
<dbReference type="Proteomes" id="UP000016491">
    <property type="component" value="Unassembled WGS sequence"/>
</dbReference>
<organism evidence="1 2">
    <name type="scientific">[Clostridium] symbiosum ATCC 14940</name>
    <dbReference type="NCBI Taxonomy" id="411472"/>
    <lineage>
        <taxon>Bacteria</taxon>
        <taxon>Bacillati</taxon>
        <taxon>Bacillota</taxon>
        <taxon>Clostridia</taxon>
        <taxon>Lachnospirales</taxon>
        <taxon>Lachnospiraceae</taxon>
        <taxon>Otoolea</taxon>
    </lineage>
</organism>
<sequence>MKISISVTILLPLSLTIHPCRLLQGQSSSLQNKAKNSLYVTLYIHFLIKSNTFFPLLQYFQAD</sequence>
<dbReference type="EMBL" id="AWSU01000184">
    <property type="protein sequence ID" value="ERI76824.1"/>
    <property type="molecule type" value="Genomic_DNA"/>
</dbReference>
<comment type="caution">
    <text evidence="1">The sequence shown here is derived from an EMBL/GenBank/DDBJ whole genome shotgun (WGS) entry which is preliminary data.</text>
</comment>
<dbReference type="AlphaFoldDB" id="A0ABC9TXM1"/>
<reference evidence="1 2" key="1">
    <citation type="submission" date="2013-07" db="EMBL/GenBank/DDBJ databases">
        <authorList>
            <person name="Weinstock G."/>
            <person name="Sodergren E."/>
            <person name="Wylie T."/>
            <person name="Fulton L."/>
            <person name="Fulton R."/>
            <person name="Fronick C."/>
            <person name="O'Laughlin M."/>
            <person name="Godfrey J."/>
            <person name="Miner T."/>
            <person name="Herter B."/>
            <person name="Appelbaum E."/>
            <person name="Cordes M."/>
            <person name="Lek S."/>
            <person name="Wollam A."/>
            <person name="Pepin K.H."/>
            <person name="Palsikar V.B."/>
            <person name="Mitreva M."/>
            <person name="Wilson R.K."/>
        </authorList>
    </citation>
    <scope>NUCLEOTIDE SEQUENCE [LARGE SCALE GENOMIC DNA]</scope>
    <source>
        <strain evidence="1 2">ATCC 14940</strain>
    </source>
</reference>
<protein>
    <submittedName>
        <fullName evidence="1">Uncharacterized protein</fullName>
    </submittedName>
</protein>
<proteinExistence type="predicted"/>
<gene>
    <name evidence="1" type="ORF">CLOSYM_02373</name>
</gene>